<proteinExistence type="predicted"/>
<dbReference type="EMBL" id="DTCM01000062">
    <property type="protein sequence ID" value="HGL40980.1"/>
    <property type="molecule type" value="Genomic_DNA"/>
</dbReference>
<comment type="caution">
    <text evidence="3">The sequence shown here is derived from an EMBL/GenBank/DDBJ whole genome shotgun (WGS) entry which is preliminary data.</text>
</comment>
<dbReference type="SUPFAM" id="SSF101960">
    <property type="entry name" value="Stabilizer of iron transporter SufD"/>
    <property type="match status" value="1"/>
</dbReference>
<dbReference type="InterPro" id="IPR000825">
    <property type="entry name" value="SUF_FeS_clus_asmbl_SufBD_core"/>
</dbReference>
<dbReference type="InterPro" id="IPR037284">
    <property type="entry name" value="SUF_FeS_clus_asmbl_SufBD_sf"/>
</dbReference>
<dbReference type="PANTHER" id="PTHR43575:SF1">
    <property type="entry name" value="PROTEIN ABCI7, CHLOROPLASTIC"/>
    <property type="match status" value="1"/>
</dbReference>
<dbReference type="NCBIfam" id="TIGR01981">
    <property type="entry name" value="sufD"/>
    <property type="match status" value="1"/>
</dbReference>
<evidence type="ECO:0000259" key="1">
    <source>
        <dbReference type="Pfam" id="PF01458"/>
    </source>
</evidence>
<sequence length="494" mass="55177">MFSARFPRCPSIKKLWAVYPIKGLAAIELIERRQRVFVQGLSERLGILSRRFSGEPEWLSRLRARSLEMYFSLPPEVSELYVRHYEAPSLPEESLIEMTDPGDQRQIPADFRHLAEDTEHPTAIFVGSKLVHISIPENLDGQQIELLPLEEALKKHEQFIRELYQRVTASSYADKYTHLVHALTNAGIFLRVAKNVQLSRPIRVVYVLDKPREAVFSKVVAVTEPGSAASVIEEVHGLPGADESVFGHHTHLYSLDDSSLKHSTLQNLSHGQTYVSNRIADVGRGSSAMVVGAVIGGQVSKVRVDSSMYGDGSSVNDLEIVFGDAEQRIDVTANLHHIGFGTQGRVLAKGVVKDKAKSIFKGVITIEKQAKNTSAYLAEHAMIMSPEARAYAIPSLEIMTDEVKATHSASVSQIDPEQLYYLMARGIPEQEARKMLALGFFEPVVSMIDLNEVRWGLRTLLESKWGGAFTELFEEPEVTVTSLFGTHYKYRYGK</sequence>
<dbReference type="AlphaFoldDB" id="A0A7C4I5V0"/>
<dbReference type="InterPro" id="IPR011542">
    <property type="entry name" value="SUF_FeS_clus_asmbl_SufD"/>
</dbReference>
<protein>
    <submittedName>
        <fullName evidence="3">Fe-S cluster assembly protein SufD</fullName>
    </submittedName>
</protein>
<dbReference type="Pfam" id="PF01458">
    <property type="entry name" value="SUFBD_core"/>
    <property type="match status" value="1"/>
</dbReference>
<evidence type="ECO:0000313" key="2">
    <source>
        <dbReference type="EMBL" id="HGL40980.1"/>
    </source>
</evidence>
<accession>A0A7C4I5V0</accession>
<evidence type="ECO:0000313" key="3">
    <source>
        <dbReference type="EMBL" id="HGN90694.1"/>
    </source>
</evidence>
<dbReference type="GO" id="GO:0016226">
    <property type="term" value="P:iron-sulfur cluster assembly"/>
    <property type="evidence" value="ECO:0007669"/>
    <property type="project" value="InterPro"/>
</dbReference>
<organism evidence="3">
    <name type="scientific">Caldiarchaeum subterraneum</name>
    <dbReference type="NCBI Taxonomy" id="311458"/>
    <lineage>
        <taxon>Archaea</taxon>
        <taxon>Nitrososphaerota</taxon>
        <taxon>Candidatus Caldarchaeales</taxon>
        <taxon>Candidatus Caldarchaeaceae</taxon>
        <taxon>Candidatus Caldarchaeum</taxon>
    </lineage>
</organism>
<name>A0A7C4I5V0_CALS0</name>
<dbReference type="EMBL" id="DTAD01000066">
    <property type="protein sequence ID" value="HGN90694.1"/>
    <property type="molecule type" value="Genomic_DNA"/>
</dbReference>
<reference evidence="3" key="1">
    <citation type="journal article" date="2020" name="mSystems">
        <title>Genome- and Community-Level Interaction Insights into Carbon Utilization and Element Cycling Functions of Hydrothermarchaeota in Hydrothermal Sediment.</title>
        <authorList>
            <person name="Zhou Z."/>
            <person name="Liu Y."/>
            <person name="Xu W."/>
            <person name="Pan J."/>
            <person name="Luo Z.H."/>
            <person name="Li M."/>
        </authorList>
    </citation>
    <scope>NUCLEOTIDE SEQUENCE [LARGE SCALE GENOMIC DNA]</scope>
    <source>
        <strain evidence="3">SpSt-613</strain>
        <strain evidence="2">SpSt-669</strain>
    </source>
</reference>
<dbReference type="InterPro" id="IPR055346">
    <property type="entry name" value="Fe-S_cluster_assembly_SufBD"/>
</dbReference>
<feature type="domain" description="SUF system FeS cluster assembly SufBD core" evidence="1">
    <location>
        <begin position="209"/>
        <end position="440"/>
    </location>
</feature>
<dbReference type="PANTHER" id="PTHR43575">
    <property type="entry name" value="PROTEIN ABCI7, CHLOROPLASTIC"/>
    <property type="match status" value="1"/>
</dbReference>
<gene>
    <name evidence="3" type="primary">sufD</name>
    <name evidence="3" type="ORF">ENT82_06180</name>
    <name evidence="2" type="ORF">ENU43_04880</name>
</gene>